<dbReference type="PANTHER" id="PTHR12854">
    <property type="entry name" value="ATAXIN 2-RELATED"/>
    <property type="match status" value="1"/>
</dbReference>
<name>A0ABQ9JX58_9CUCU</name>
<comment type="caution">
    <text evidence="2">The sequence shown here is derived from an EMBL/GenBank/DDBJ whole genome shotgun (WGS) entry which is preliminary data.</text>
</comment>
<dbReference type="InterPro" id="IPR045117">
    <property type="entry name" value="ATXN2-like"/>
</dbReference>
<dbReference type="PANTHER" id="PTHR12854:SF7">
    <property type="entry name" value="ATAXIN-2 HOMOLOG"/>
    <property type="match status" value="1"/>
</dbReference>
<feature type="non-terminal residue" evidence="2">
    <location>
        <position position="1"/>
    </location>
</feature>
<proteinExistence type="predicted"/>
<feature type="domain" description="Ataxin 2 SM" evidence="1">
    <location>
        <begin position="22"/>
        <end position="92"/>
    </location>
</feature>
<accession>A0ABQ9JX58</accession>
<evidence type="ECO:0000313" key="2">
    <source>
        <dbReference type="EMBL" id="KAJ8981875.1"/>
    </source>
</evidence>
<dbReference type="InterPro" id="IPR025852">
    <property type="entry name" value="SM_dom_ATX"/>
</dbReference>
<evidence type="ECO:0000313" key="3">
    <source>
        <dbReference type="Proteomes" id="UP001162164"/>
    </source>
</evidence>
<reference evidence="2" key="1">
    <citation type="journal article" date="2023" name="Insect Mol. Biol.">
        <title>Genome sequencing provides insights into the evolution of gene families encoding plant cell wall-degrading enzymes in longhorned beetles.</title>
        <authorList>
            <person name="Shin N.R."/>
            <person name="Okamura Y."/>
            <person name="Kirsch R."/>
            <person name="Pauchet Y."/>
        </authorList>
    </citation>
    <scope>NUCLEOTIDE SEQUENCE</scope>
    <source>
        <strain evidence="2">MMC_N1</strain>
    </source>
</reference>
<dbReference type="Pfam" id="PF14438">
    <property type="entry name" value="SM-ATX"/>
    <property type="match status" value="1"/>
</dbReference>
<dbReference type="Proteomes" id="UP001162164">
    <property type="component" value="Unassembled WGS sequence"/>
</dbReference>
<organism evidence="2 3">
    <name type="scientific">Molorchus minor</name>
    <dbReference type="NCBI Taxonomy" id="1323400"/>
    <lineage>
        <taxon>Eukaryota</taxon>
        <taxon>Metazoa</taxon>
        <taxon>Ecdysozoa</taxon>
        <taxon>Arthropoda</taxon>
        <taxon>Hexapoda</taxon>
        <taxon>Insecta</taxon>
        <taxon>Pterygota</taxon>
        <taxon>Neoptera</taxon>
        <taxon>Endopterygota</taxon>
        <taxon>Coleoptera</taxon>
        <taxon>Polyphaga</taxon>
        <taxon>Cucujiformia</taxon>
        <taxon>Chrysomeloidea</taxon>
        <taxon>Cerambycidae</taxon>
        <taxon>Lamiinae</taxon>
        <taxon>Monochamini</taxon>
        <taxon>Molorchus</taxon>
    </lineage>
</organism>
<dbReference type="EMBL" id="JAPWTJ010000156">
    <property type="protein sequence ID" value="KAJ8981875.1"/>
    <property type="molecule type" value="Genomic_DNA"/>
</dbReference>
<evidence type="ECO:0000259" key="1">
    <source>
        <dbReference type="Pfam" id="PF14438"/>
    </source>
</evidence>
<sequence length="92" mass="10226">IIFVFCRTQRTRSTVTEGVYNNAHFMHAATSQVGNIVRIQTASGSVWEGVFKTFSSNFEVVLEVAARVENPDNPNSQIIADSCVDKLIFESK</sequence>
<keyword evidence="3" id="KW-1185">Reference proteome</keyword>
<protein>
    <recommendedName>
        <fullName evidence="1">Ataxin 2 SM domain-containing protein</fullName>
    </recommendedName>
</protein>
<gene>
    <name evidence="2" type="ORF">NQ317_008223</name>
</gene>